<dbReference type="EMBL" id="JBHFQA010000015">
    <property type="protein sequence ID" value="KAL2086942.1"/>
    <property type="molecule type" value="Genomic_DNA"/>
</dbReference>
<gene>
    <name evidence="6" type="ORF">ACEWY4_018001</name>
</gene>
<evidence type="ECO:0000313" key="6">
    <source>
        <dbReference type="EMBL" id="KAL2086942.1"/>
    </source>
</evidence>
<name>A0ABD1JIF8_9TELE</name>
<protein>
    <submittedName>
        <fullName evidence="6">Uncharacterized protein</fullName>
    </submittedName>
</protein>
<evidence type="ECO:0000256" key="3">
    <source>
        <dbReference type="ARBA" id="ARBA00010821"/>
    </source>
</evidence>
<evidence type="ECO:0000256" key="5">
    <source>
        <dbReference type="ARBA" id="ARBA00023242"/>
    </source>
</evidence>
<evidence type="ECO:0000256" key="4">
    <source>
        <dbReference type="ARBA" id="ARBA00022490"/>
    </source>
</evidence>
<keyword evidence="5" id="KW-0539">Nucleus</keyword>
<dbReference type="Pfam" id="PF14799">
    <property type="entry name" value="FAM195"/>
    <property type="match status" value="1"/>
</dbReference>
<dbReference type="GO" id="GO:0005634">
    <property type="term" value="C:nucleus"/>
    <property type="evidence" value="ECO:0007669"/>
    <property type="project" value="UniProtKB-SubCell"/>
</dbReference>
<dbReference type="InterPro" id="IPR029428">
    <property type="entry name" value="MCRIP"/>
</dbReference>
<comment type="similarity">
    <text evidence="3">Belongs to the MCRIP family.</text>
</comment>
<evidence type="ECO:0000313" key="7">
    <source>
        <dbReference type="Proteomes" id="UP001591681"/>
    </source>
</evidence>
<evidence type="ECO:0000256" key="1">
    <source>
        <dbReference type="ARBA" id="ARBA00004123"/>
    </source>
</evidence>
<dbReference type="GO" id="GO:0010494">
    <property type="term" value="C:cytoplasmic stress granule"/>
    <property type="evidence" value="ECO:0007669"/>
    <property type="project" value="UniProtKB-SubCell"/>
</dbReference>
<comment type="caution">
    <text evidence="6">The sequence shown here is derived from an EMBL/GenBank/DDBJ whole genome shotgun (WGS) entry which is preliminary data.</text>
</comment>
<dbReference type="Proteomes" id="UP001591681">
    <property type="component" value="Unassembled WGS sequence"/>
</dbReference>
<reference evidence="6 7" key="1">
    <citation type="submission" date="2024-09" db="EMBL/GenBank/DDBJ databases">
        <title>A chromosome-level genome assembly of Gray's grenadier anchovy, Coilia grayii.</title>
        <authorList>
            <person name="Fu Z."/>
        </authorList>
    </citation>
    <scope>NUCLEOTIDE SEQUENCE [LARGE SCALE GENOMIC DNA]</scope>
    <source>
        <strain evidence="6">G4</strain>
        <tissue evidence="6">Muscle</tissue>
    </source>
</reference>
<evidence type="ECO:0000256" key="2">
    <source>
        <dbReference type="ARBA" id="ARBA00004210"/>
    </source>
</evidence>
<proteinExistence type="inferred from homology"/>
<keyword evidence="7" id="KW-1185">Reference proteome</keyword>
<comment type="subcellular location">
    <subcellularLocation>
        <location evidence="2">Cytoplasm</location>
        <location evidence="2">Stress granule</location>
    </subcellularLocation>
    <subcellularLocation>
        <location evidence="1">Nucleus</location>
    </subcellularLocation>
</comment>
<sequence length="226" mass="25577">MKPTSLSLRAQFESSRDPDAAAYQVKSDNLNRFSTWKPTWFLNIAECAASSTIFCNASVKLGISCCGTLLQSDTKLNFSGSRLHIMYTITRGPSKLVTQRRTGPIQQIESKSTGVKHKQTHWFTTNCPAPKIVFHRLNGHRYHKPPVPKTVPLEGFTPAHEENVKFVLEAWKELEQNMGEGQRVENSRAPVQYAEKTPSTVMKNFVPIDLEEWWAQRFLANIGNLS</sequence>
<keyword evidence="4" id="KW-0963">Cytoplasm</keyword>
<dbReference type="AlphaFoldDB" id="A0ABD1JIF8"/>
<accession>A0ABD1JIF8</accession>
<organism evidence="6 7">
    <name type="scientific">Coilia grayii</name>
    <name type="common">Gray's grenadier anchovy</name>
    <dbReference type="NCBI Taxonomy" id="363190"/>
    <lineage>
        <taxon>Eukaryota</taxon>
        <taxon>Metazoa</taxon>
        <taxon>Chordata</taxon>
        <taxon>Craniata</taxon>
        <taxon>Vertebrata</taxon>
        <taxon>Euteleostomi</taxon>
        <taxon>Actinopterygii</taxon>
        <taxon>Neopterygii</taxon>
        <taxon>Teleostei</taxon>
        <taxon>Clupei</taxon>
        <taxon>Clupeiformes</taxon>
        <taxon>Clupeoidei</taxon>
        <taxon>Engraulidae</taxon>
        <taxon>Coilinae</taxon>
        <taxon>Coilia</taxon>
    </lineage>
</organism>